<evidence type="ECO:0000256" key="1">
    <source>
        <dbReference type="SAM" id="SignalP"/>
    </source>
</evidence>
<dbReference type="EMBL" id="ML733444">
    <property type="protein sequence ID" value="KAB8218888.1"/>
    <property type="molecule type" value="Genomic_DNA"/>
</dbReference>
<evidence type="ECO:0000313" key="3">
    <source>
        <dbReference type="Proteomes" id="UP000326799"/>
    </source>
</evidence>
<dbReference type="AlphaFoldDB" id="A0A5N6ENA2"/>
<name>A0A5N6ENA2_9EURO</name>
<keyword evidence="1" id="KW-0732">Signal</keyword>
<sequence length="277" mass="29920">MWSTYLLIIAALAIQLETGEAAGMRYRDASTRVDPASFMSCRHRARVSRIDCVSGRCYGAEDPCTKVCNGDETCMRQKCNALQSECHRTCECAEAQDIIYCTATSCWNEVYSCEYAVSVSGLVYSCPDVNLDQSPFWPAPDNALSGYVCNVGKITKKQLQIENQAEACVNNVTKPGQLPAAEERTGYLQACLCCEMSAIVASIWDTCPNTKPFLMTADSSKLYEPGNIPKNGTGMLTSMGGVISTPVSGSSFAWTLGTTATPSTTREFKATACQGAQ</sequence>
<organism evidence="2 3">
    <name type="scientific">Aspergillus novoparasiticus</name>
    <dbReference type="NCBI Taxonomy" id="986946"/>
    <lineage>
        <taxon>Eukaryota</taxon>
        <taxon>Fungi</taxon>
        <taxon>Dikarya</taxon>
        <taxon>Ascomycota</taxon>
        <taxon>Pezizomycotina</taxon>
        <taxon>Eurotiomycetes</taxon>
        <taxon>Eurotiomycetidae</taxon>
        <taxon>Eurotiales</taxon>
        <taxon>Aspergillaceae</taxon>
        <taxon>Aspergillus</taxon>
        <taxon>Aspergillus subgen. Circumdati</taxon>
    </lineage>
</organism>
<dbReference type="Proteomes" id="UP000326799">
    <property type="component" value="Unassembled WGS sequence"/>
</dbReference>
<protein>
    <submittedName>
        <fullName evidence="2">Uncharacterized protein</fullName>
    </submittedName>
</protein>
<feature type="chain" id="PRO_5024881612" evidence="1">
    <location>
        <begin position="22"/>
        <end position="277"/>
    </location>
</feature>
<accession>A0A5N6ENA2</accession>
<feature type="signal peptide" evidence="1">
    <location>
        <begin position="1"/>
        <end position="21"/>
    </location>
</feature>
<reference evidence="2 3" key="1">
    <citation type="submission" date="2019-04" db="EMBL/GenBank/DDBJ databases">
        <title>Fungal friends and foes A comparative genomics study of 23 Aspergillus species from section Flavi.</title>
        <authorList>
            <consortium name="DOE Joint Genome Institute"/>
            <person name="Kjaerbolling I."/>
            <person name="Vesth T.C."/>
            <person name="Frisvad J.C."/>
            <person name="Nybo J.L."/>
            <person name="Theobald S."/>
            <person name="Kildgaard S."/>
            <person name="Petersen T.I."/>
            <person name="Kuo A."/>
            <person name="Sato A."/>
            <person name="Lyhne E.K."/>
            <person name="Kogle M.E."/>
            <person name="Wiebenga A."/>
            <person name="Kun R.S."/>
            <person name="Lubbers R.J."/>
            <person name="Makela M.R."/>
            <person name="Barry K."/>
            <person name="Chovatia M."/>
            <person name="Clum A."/>
            <person name="Daum C."/>
            <person name="Haridas S."/>
            <person name="He G."/>
            <person name="LaButti K."/>
            <person name="Lipzen A."/>
            <person name="Mondo S."/>
            <person name="Pangilinan J."/>
            <person name="Riley R."/>
            <person name="Salamov A."/>
            <person name="Simmons B.A."/>
            <person name="Magnuson J.K."/>
            <person name="Henrissat B."/>
            <person name="Mortensen U.H."/>
            <person name="Larsen T.O."/>
            <person name="De vries R.P."/>
            <person name="Grigoriev I.V."/>
            <person name="Machida M."/>
            <person name="Baker S.E."/>
            <person name="Andersen M.R."/>
        </authorList>
    </citation>
    <scope>NUCLEOTIDE SEQUENCE [LARGE SCALE GENOMIC DNA]</scope>
    <source>
        <strain evidence="2 3">CBS 126849</strain>
    </source>
</reference>
<evidence type="ECO:0000313" key="2">
    <source>
        <dbReference type="EMBL" id="KAB8218888.1"/>
    </source>
</evidence>
<keyword evidence="3" id="KW-1185">Reference proteome</keyword>
<proteinExistence type="predicted"/>
<gene>
    <name evidence="2" type="ORF">BDV33DRAFT_192370</name>
</gene>